<evidence type="ECO:0000313" key="3">
    <source>
        <dbReference type="Proteomes" id="UP000243361"/>
    </source>
</evidence>
<evidence type="ECO:0000313" key="2">
    <source>
        <dbReference type="EMBL" id="OQX34990.1"/>
    </source>
</evidence>
<accession>A0A657PKZ9</accession>
<sequence>MEIKSPLHNLRPLATLDSASSNRRIAEPDGAGNATPHPLDLKKRTFVVRSSQDRRREERRTRQIDVMLCTRSGQDRRRTIRRKEERERLHRQQVGVRPRGISIKV</sequence>
<keyword evidence="3" id="KW-1185">Reference proteome</keyword>
<feature type="compositionally biased region" description="Basic and acidic residues" evidence="1">
    <location>
        <begin position="51"/>
        <end position="62"/>
    </location>
</feature>
<organism evidence="2 3">
    <name type="scientific">Candidatus Sedimenticola endophacoides</name>
    <dbReference type="NCBI Taxonomy" id="2548426"/>
    <lineage>
        <taxon>Bacteria</taxon>
        <taxon>Pseudomonadati</taxon>
        <taxon>Pseudomonadota</taxon>
        <taxon>Gammaproteobacteria</taxon>
        <taxon>Chromatiales</taxon>
        <taxon>Sedimenticolaceae</taxon>
        <taxon>Sedimenticola</taxon>
    </lineage>
</organism>
<protein>
    <submittedName>
        <fullName evidence="2">Uncharacterized protein</fullName>
    </submittedName>
</protein>
<feature type="region of interest" description="Disordered" evidence="1">
    <location>
        <begin position="84"/>
        <end position="105"/>
    </location>
</feature>
<gene>
    <name evidence="2" type="ORF">B0D84_02885</name>
</gene>
<comment type="caution">
    <text evidence="2">The sequence shown here is derived from an EMBL/GenBank/DDBJ whole genome shotgun (WGS) entry which is preliminary data.</text>
</comment>
<feature type="region of interest" description="Disordered" evidence="1">
    <location>
        <begin position="1"/>
        <end position="62"/>
    </location>
</feature>
<proteinExistence type="predicted"/>
<dbReference type="EMBL" id="MUIE01000193">
    <property type="protein sequence ID" value="OQX34990.1"/>
    <property type="molecule type" value="Genomic_DNA"/>
</dbReference>
<name>A0A657PKZ9_9GAMM</name>
<dbReference type="Proteomes" id="UP000243361">
    <property type="component" value="Unassembled WGS sequence"/>
</dbReference>
<reference evidence="2" key="1">
    <citation type="submission" date="2017-02" db="EMBL/GenBank/DDBJ databases">
        <title>Novel co-symbiosis in the unique lucinid bivalve Phacoides pectinatus.</title>
        <authorList>
            <person name="Lim S.J."/>
            <person name="Davis B.G."/>
            <person name="Gill D.E."/>
            <person name="Engel A.S."/>
            <person name="Anderson L.C."/>
            <person name="Campbell B.J."/>
        </authorList>
    </citation>
    <scope>NUCLEOTIDE SEQUENCE [LARGE SCALE GENOMIC DNA]</scope>
    <source>
        <strain evidence="2">LUC13016_P6</strain>
    </source>
</reference>
<evidence type="ECO:0000256" key="1">
    <source>
        <dbReference type="SAM" id="MobiDB-lite"/>
    </source>
</evidence>
<dbReference type="AlphaFoldDB" id="A0A657PKZ9"/>